<dbReference type="Pfam" id="PF08327">
    <property type="entry name" value="AHSA1"/>
    <property type="match status" value="1"/>
</dbReference>
<evidence type="ECO:0000313" key="3">
    <source>
        <dbReference type="Proteomes" id="UP000756530"/>
    </source>
</evidence>
<dbReference type="Proteomes" id="UP000756530">
    <property type="component" value="Unassembled WGS sequence"/>
</dbReference>
<protein>
    <submittedName>
        <fullName evidence="2">SRPBCC domain-containing protein</fullName>
    </submittedName>
</protein>
<comment type="caution">
    <text evidence="2">The sequence shown here is derived from an EMBL/GenBank/DDBJ whole genome shotgun (WGS) entry which is preliminary data.</text>
</comment>
<keyword evidence="3" id="KW-1185">Reference proteome</keyword>
<sequence>MNSERIDRAERKIASSADAIYRAFLEPSLLERWLPPEGMTGKVHEISALKGGGYVMSLYHGEAAPTVPGKTTEHEDRFRVVFDELTPGRQVVQRVVFDSTDPSFAGAMKQTWTLESAGQQTTVLVACENVPEGIRPEDHAVGLNSSLQNLAKVVEATD</sequence>
<evidence type="ECO:0000313" key="2">
    <source>
        <dbReference type="EMBL" id="MBV7380205.1"/>
    </source>
</evidence>
<reference evidence="2 3" key="1">
    <citation type="submission" date="2021-05" db="EMBL/GenBank/DDBJ databases">
        <title>Culturable bacteria isolated from Daya Bay.</title>
        <authorList>
            <person name="Zheng W."/>
            <person name="Yu S."/>
            <person name="Huang Y."/>
        </authorList>
    </citation>
    <scope>NUCLEOTIDE SEQUENCE [LARGE SCALE GENOMIC DNA]</scope>
    <source>
        <strain evidence="2 3">DP4N28-5</strain>
    </source>
</reference>
<dbReference type="InterPro" id="IPR013538">
    <property type="entry name" value="ASHA1/2-like_C"/>
</dbReference>
<dbReference type="RefSeq" id="WP_218393391.1">
    <property type="nucleotide sequence ID" value="NZ_JAHUZE010000003.1"/>
</dbReference>
<proteinExistence type="predicted"/>
<gene>
    <name evidence="2" type="ORF">KJP28_14830</name>
</gene>
<feature type="domain" description="Activator of Hsp90 ATPase homologue 1/2-like C-terminal" evidence="1">
    <location>
        <begin position="16"/>
        <end position="155"/>
    </location>
</feature>
<accession>A0ABS6T5E4</accession>
<evidence type="ECO:0000259" key="1">
    <source>
        <dbReference type="Pfam" id="PF08327"/>
    </source>
</evidence>
<dbReference type="EMBL" id="JAHUZE010000003">
    <property type="protein sequence ID" value="MBV7380205.1"/>
    <property type="molecule type" value="Genomic_DNA"/>
</dbReference>
<organism evidence="2 3">
    <name type="scientific">Maritimibacter dapengensis</name>
    <dbReference type="NCBI Taxonomy" id="2836868"/>
    <lineage>
        <taxon>Bacteria</taxon>
        <taxon>Pseudomonadati</taxon>
        <taxon>Pseudomonadota</taxon>
        <taxon>Alphaproteobacteria</taxon>
        <taxon>Rhodobacterales</taxon>
        <taxon>Roseobacteraceae</taxon>
        <taxon>Maritimibacter</taxon>
    </lineage>
</organism>
<name>A0ABS6T5E4_9RHOB</name>